<protein>
    <submittedName>
        <fullName evidence="2">Uncharacterized protein</fullName>
    </submittedName>
</protein>
<proteinExistence type="predicted"/>
<evidence type="ECO:0000256" key="1">
    <source>
        <dbReference type="SAM" id="SignalP"/>
    </source>
</evidence>
<feature type="signal peptide" evidence="1">
    <location>
        <begin position="1"/>
        <end position="21"/>
    </location>
</feature>
<feature type="chain" id="PRO_5045775153" evidence="1">
    <location>
        <begin position="22"/>
        <end position="134"/>
    </location>
</feature>
<keyword evidence="1" id="KW-0732">Signal</keyword>
<dbReference type="EMBL" id="JAAWWK010000004">
    <property type="protein sequence ID" value="NKI18118.1"/>
    <property type="molecule type" value="Genomic_DNA"/>
</dbReference>
<evidence type="ECO:0000313" key="3">
    <source>
        <dbReference type="Proteomes" id="UP000765845"/>
    </source>
</evidence>
<comment type="caution">
    <text evidence="2">The sequence shown here is derived from an EMBL/GenBank/DDBJ whole genome shotgun (WGS) entry which is preliminary data.</text>
</comment>
<keyword evidence="3" id="KW-1185">Reference proteome</keyword>
<accession>A0ABX1GG20</accession>
<dbReference type="RefSeq" id="WP_168450648.1">
    <property type="nucleotide sequence ID" value="NZ_JAAWWK010000004.1"/>
</dbReference>
<sequence>MKKILNAAVLTAAVVAYPAAAQLPALPLDLEGIVGGLGGELPALPGLGELPGAPGELPLPGLEELPGAGELPELAVPDLGGLENYVFNVVGLAMIHVNNPRALPKSVVYSALPFVTPYAPVDEVLDPVLSLVFP</sequence>
<evidence type="ECO:0000313" key="2">
    <source>
        <dbReference type="EMBL" id="NKI18118.1"/>
    </source>
</evidence>
<organism evidence="2 3">
    <name type="scientific">Spongiibacter thalassae</name>
    <dbReference type="NCBI Taxonomy" id="2721624"/>
    <lineage>
        <taxon>Bacteria</taxon>
        <taxon>Pseudomonadati</taxon>
        <taxon>Pseudomonadota</taxon>
        <taxon>Gammaproteobacteria</taxon>
        <taxon>Cellvibrionales</taxon>
        <taxon>Spongiibacteraceae</taxon>
        <taxon>Spongiibacter</taxon>
    </lineage>
</organism>
<name>A0ABX1GG20_9GAMM</name>
<gene>
    <name evidence="2" type="ORF">HCU74_11950</name>
</gene>
<reference evidence="2 3" key="1">
    <citation type="submission" date="2020-04" db="EMBL/GenBank/DDBJ databases">
        <authorList>
            <person name="Yoon J."/>
        </authorList>
    </citation>
    <scope>NUCLEOTIDE SEQUENCE [LARGE SCALE GENOMIC DNA]</scope>
    <source>
        <strain evidence="2 3">KMU-166</strain>
    </source>
</reference>
<dbReference type="Proteomes" id="UP000765845">
    <property type="component" value="Unassembled WGS sequence"/>
</dbReference>